<name>A0A1I4ZPS0_9FLAO</name>
<evidence type="ECO:0000313" key="1">
    <source>
        <dbReference type="EMBL" id="SFN52261.1"/>
    </source>
</evidence>
<dbReference type="Pfam" id="PF14127">
    <property type="entry name" value="DUF4294"/>
    <property type="match status" value="1"/>
</dbReference>
<sequence>MKYYIYHITLLLSLLTLTNVKAQVFGLDLGGKNPSTEIKSDSINLDDFNFNPLDTIHLNESNFYAVNLKTDLEKKYYLWLRKRVRDVWPYVRTAVKEYNYVSDTIQTMDKRRDKKKFIKSRQKDLADQFENQLKNMSSSRGQILTKLIYKETDKTTYDIIKELRGGINAFLYQAASGAFDIDLKQTFDPKRTREDLYIAVILQRDFADGTLKPIDQD</sequence>
<reference evidence="2" key="1">
    <citation type="submission" date="2016-10" db="EMBL/GenBank/DDBJ databases">
        <authorList>
            <person name="Varghese N."/>
            <person name="Submissions S."/>
        </authorList>
    </citation>
    <scope>NUCLEOTIDE SEQUENCE [LARGE SCALE GENOMIC DNA]</scope>
    <source>
        <strain evidence="2">XJ109</strain>
    </source>
</reference>
<dbReference type="AlphaFoldDB" id="A0A1I4ZPS0"/>
<evidence type="ECO:0008006" key="3">
    <source>
        <dbReference type="Google" id="ProtNLM"/>
    </source>
</evidence>
<keyword evidence="2" id="KW-1185">Reference proteome</keyword>
<dbReference type="Proteomes" id="UP000199149">
    <property type="component" value="Unassembled WGS sequence"/>
</dbReference>
<accession>A0A1I4ZPS0</accession>
<proteinExistence type="predicted"/>
<protein>
    <recommendedName>
        <fullName evidence="3">DUF4294 domain-containing protein</fullName>
    </recommendedName>
</protein>
<organism evidence="1 2">
    <name type="scientific">Algoriella xinjiangensis</name>
    <dbReference type="NCBI Taxonomy" id="684065"/>
    <lineage>
        <taxon>Bacteria</taxon>
        <taxon>Pseudomonadati</taxon>
        <taxon>Bacteroidota</taxon>
        <taxon>Flavobacteriia</taxon>
        <taxon>Flavobacteriales</taxon>
        <taxon>Weeksellaceae</taxon>
        <taxon>Algoriella</taxon>
    </lineage>
</organism>
<dbReference type="STRING" id="684065.SAMN05421738_11419"/>
<dbReference type="OrthoDB" id="1491885at2"/>
<dbReference type="InterPro" id="IPR025636">
    <property type="entry name" value="DUF4294"/>
</dbReference>
<dbReference type="RefSeq" id="WP_092909222.1">
    <property type="nucleotide sequence ID" value="NZ_FOUZ01000014.1"/>
</dbReference>
<dbReference type="EMBL" id="FOUZ01000014">
    <property type="protein sequence ID" value="SFN52261.1"/>
    <property type="molecule type" value="Genomic_DNA"/>
</dbReference>
<evidence type="ECO:0000313" key="2">
    <source>
        <dbReference type="Proteomes" id="UP000199149"/>
    </source>
</evidence>
<gene>
    <name evidence="1" type="ORF">SAMN05421738_11419</name>
</gene>